<dbReference type="EMBL" id="CAKASE010000074">
    <property type="protein sequence ID" value="CAG9575726.1"/>
    <property type="molecule type" value="Genomic_DNA"/>
</dbReference>
<proteinExistence type="predicted"/>
<protein>
    <submittedName>
        <fullName evidence="1">(African queen) hypothetical protein</fullName>
    </submittedName>
</protein>
<evidence type="ECO:0000313" key="1">
    <source>
        <dbReference type="EMBL" id="CAG9575726.1"/>
    </source>
</evidence>
<reference evidence="1" key="1">
    <citation type="submission" date="2021-09" db="EMBL/GenBank/DDBJ databases">
        <authorList>
            <person name="Martin H S."/>
        </authorList>
    </citation>
    <scope>NUCLEOTIDE SEQUENCE</scope>
</reference>
<dbReference type="AlphaFoldDB" id="A0A8J2R0Z2"/>
<gene>
    <name evidence="1" type="ORF">DCHRY22_LOCUS11570</name>
</gene>
<accession>A0A8J2R0Z2</accession>
<comment type="caution">
    <text evidence="1">The sequence shown here is derived from an EMBL/GenBank/DDBJ whole genome shotgun (WGS) entry which is preliminary data.</text>
</comment>
<sequence length="95" mass="10425">MMTSTPKSEKCIQDNIGDVILAYGALVGTGVRRRRRSRGDAWSKYFHSRWSDSKSQGSRASAAAPLLGFAPLVTETSRHKHAPLTITSFVRCSAE</sequence>
<evidence type="ECO:0000313" key="2">
    <source>
        <dbReference type="Proteomes" id="UP000789524"/>
    </source>
</evidence>
<name>A0A8J2R0Z2_9NEOP</name>
<dbReference type="Proteomes" id="UP000789524">
    <property type="component" value="Unassembled WGS sequence"/>
</dbReference>
<organism evidence="1 2">
    <name type="scientific">Danaus chrysippus</name>
    <name type="common">African queen</name>
    <dbReference type="NCBI Taxonomy" id="151541"/>
    <lineage>
        <taxon>Eukaryota</taxon>
        <taxon>Metazoa</taxon>
        <taxon>Ecdysozoa</taxon>
        <taxon>Arthropoda</taxon>
        <taxon>Hexapoda</taxon>
        <taxon>Insecta</taxon>
        <taxon>Pterygota</taxon>
        <taxon>Neoptera</taxon>
        <taxon>Endopterygota</taxon>
        <taxon>Lepidoptera</taxon>
        <taxon>Glossata</taxon>
        <taxon>Ditrysia</taxon>
        <taxon>Papilionoidea</taxon>
        <taxon>Nymphalidae</taxon>
        <taxon>Danainae</taxon>
        <taxon>Danaini</taxon>
        <taxon>Danaina</taxon>
        <taxon>Danaus</taxon>
        <taxon>Anosia</taxon>
    </lineage>
</organism>
<keyword evidence="2" id="KW-1185">Reference proteome</keyword>